<dbReference type="GO" id="GO:0016020">
    <property type="term" value="C:membrane"/>
    <property type="evidence" value="ECO:0007669"/>
    <property type="project" value="TreeGrafter"/>
</dbReference>
<dbReference type="PANTHER" id="PTHR44196">
    <property type="entry name" value="DEHYDROGENASE/REDUCTASE SDR FAMILY MEMBER 7B"/>
    <property type="match status" value="1"/>
</dbReference>
<dbReference type="InterPro" id="IPR057326">
    <property type="entry name" value="KR_dom"/>
</dbReference>
<evidence type="ECO:0000256" key="1">
    <source>
        <dbReference type="ARBA" id="ARBA00006484"/>
    </source>
</evidence>
<keyword evidence="2" id="KW-0560">Oxidoreductase</keyword>
<protein>
    <submittedName>
        <fullName evidence="5">Acetoin dehydrogenase</fullName>
    </submittedName>
</protein>
<dbReference type="AlphaFoldDB" id="A0A9W6IQE8"/>
<evidence type="ECO:0000256" key="3">
    <source>
        <dbReference type="RuleBase" id="RU000363"/>
    </source>
</evidence>
<sequence length="278" mass="29577">MSGRFEFAGRRALITGAASGIGAALARDLARRGTDLLLVDVNSAGLRTLAAELAGSGVAVTTRALDLSDREAVAAFSAEVVGGGDPLHLLFNNAGVALGGTFGRVADTNFDWLMEINFHAPVRLTRALLPLMERSAPAQIVNTSSIFGIISPPGQTAYSAAKFALRGFSNALRHELAMERSGVGVTVVHPGGVATQIAESARMPADASNMEVSEGRERARRLLVMPPPEAARIILRGVERRKPRILVGRDAHIMALIERVWPVSYWPKLERLVGAKGE</sequence>
<dbReference type="PRINTS" id="PR00080">
    <property type="entry name" value="SDRFAMILY"/>
</dbReference>
<dbReference type="Gene3D" id="3.40.50.720">
    <property type="entry name" value="NAD(P)-binding Rossmann-like Domain"/>
    <property type="match status" value="1"/>
</dbReference>
<dbReference type="EMBL" id="BSFE01000010">
    <property type="protein sequence ID" value="GLK53450.1"/>
    <property type="molecule type" value="Genomic_DNA"/>
</dbReference>
<keyword evidence="6" id="KW-1185">Reference proteome</keyword>
<dbReference type="GO" id="GO:0016491">
    <property type="term" value="F:oxidoreductase activity"/>
    <property type="evidence" value="ECO:0007669"/>
    <property type="project" value="UniProtKB-KW"/>
</dbReference>
<dbReference type="PROSITE" id="PS00061">
    <property type="entry name" value="ADH_SHORT"/>
    <property type="match status" value="1"/>
</dbReference>
<evidence type="ECO:0000313" key="6">
    <source>
        <dbReference type="Proteomes" id="UP001143486"/>
    </source>
</evidence>
<organism evidence="5 6">
    <name type="scientific">Maricaulis virginensis</name>
    <dbReference type="NCBI Taxonomy" id="144022"/>
    <lineage>
        <taxon>Bacteria</taxon>
        <taxon>Pseudomonadati</taxon>
        <taxon>Pseudomonadota</taxon>
        <taxon>Alphaproteobacteria</taxon>
        <taxon>Maricaulales</taxon>
        <taxon>Maricaulaceae</taxon>
        <taxon>Maricaulis</taxon>
    </lineage>
</organism>
<dbReference type="InterPro" id="IPR036291">
    <property type="entry name" value="NAD(P)-bd_dom_sf"/>
</dbReference>
<comment type="caution">
    <text evidence="5">The sequence shown here is derived from an EMBL/GenBank/DDBJ whole genome shotgun (WGS) entry which is preliminary data.</text>
</comment>
<proteinExistence type="inferred from homology"/>
<dbReference type="SUPFAM" id="SSF51735">
    <property type="entry name" value="NAD(P)-binding Rossmann-fold domains"/>
    <property type="match status" value="1"/>
</dbReference>
<reference evidence="5" key="1">
    <citation type="journal article" date="2014" name="Int. J. Syst. Evol. Microbiol.">
        <title>Complete genome sequence of Corynebacterium casei LMG S-19264T (=DSM 44701T), isolated from a smear-ripened cheese.</title>
        <authorList>
            <consortium name="US DOE Joint Genome Institute (JGI-PGF)"/>
            <person name="Walter F."/>
            <person name="Albersmeier A."/>
            <person name="Kalinowski J."/>
            <person name="Ruckert C."/>
        </authorList>
    </citation>
    <scope>NUCLEOTIDE SEQUENCE</scope>
    <source>
        <strain evidence="5">VKM B-1513</strain>
    </source>
</reference>
<name>A0A9W6IQE8_9PROT</name>
<feature type="domain" description="Ketoreductase" evidence="4">
    <location>
        <begin position="10"/>
        <end position="196"/>
    </location>
</feature>
<dbReference type="PANTHER" id="PTHR44196:SF1">
    <property type="entry name" value="DEHYDROGENASE_REDUCTASE SDR FAMILY MEMBER 7B"/>
    <property type="match status" value="1"/>
</dbReference>
<evidence type="ECO:0000259" key="4">
    <source>
        <dbReference type="SMART" id="SM00822"/>
    </source>
</evidence>
<reference evidence="5" key="2">
    <citation type="submission" date="2023-01" db="EMBL/GenBank/DDBJ databases">
        <authorList>
            <person name="Sun Q."/>
            <person name="Evtushenko L."/>
        </authorList>
    </citation>
    <scope>NUCLEOTIDE SEQUENCE</scope>
    <source>
        <strain evidence="5">VKM B-1513</strain>
    </source>
</reference>
<dbReference type="Pfam" id="PF00106">
    <property type="entry name" value="adh_short"/>
    <property type="match status" value="1"/>
</dbReference>
<dbReference type="CDD" id="cd05233">
    <property type="entry name" value="SDR_c"/>
    <property type="match status" value="1"/>
</dbReference>
<evidence type="ECO:0000256" key="2">
    <source>
        <dbReference type="ARBA" id="ARBA00023002"/>
    </source>
</evidence>
<dbReference type="InterPro" id="IPR002347">
    <property type="entry name" value="SDR_fam"/>
</dbReference>
<dbReference type="SMART" id="SM00822">
    <property type="entry name" value="PKS_KR"/>
    <property type="match status" value="1"/>
</dbReference>
<dbReference type="RefSeq" id="WP_271187802.1">
    <property type="nucleotide sequence ID" value="NZ_BSFE01000010.1"/>
</dbReference>
<evidence type="ECO:0000313" key="5">
    <source>
        <dbReference type="EMBL" id="GLK53450.1"/>
    </source>
</evidence>
<gene>
    <name evidence="5" type="ORF">GCM10017621_29580</name>
</gene>
<dbReference type="PRINTS" id="PR00081">
    <property type="entry name" value="GDHRDH"/>
</dbReference>
<dbReference type="InterPro" id="IPR020904">
    <property type="entry name" value="Sc_DH/Rdtase_CS"/>
</dbReference>
<comment type="similarity">
    <text evidence="1 3">Belongs to the short-chain dehydrogenases/reductases (SDR) family.</text>
</comment>
<accession>A0A9W6IQE8</accession>
<dbReference type="Proteomes" id="UP001143486">
    <property type="component" value="Unassembled WGS sequence"/>
</dbReference>